<accession>A0AAV5EZP8</accession>
<dbReference type="EMBL" id="BQKI01000080">
    <property type="protein sequence ID" value="GJN28054.1"/>
    <property type="molecule type" value="Genomic_DNA"/>
</dbReference>
<dbReference type="Gene3D" id="3.30.497.10">
    <property type="entry name" value="Antithrombin, subunit I, domain 2"/>
    <property type="match status" value="1"/>
</dbReference>
<evidence type="ECO:0000256" key="4">
    <source>
        <dbReference type="ARBA" id="ARBA00049586"/>
    </source>
</evidence>
<organism evidence="7 8">
    <name type="scientific">Eleusine coracana subsp. coracana</name>
    <dbReference type="NCBI Taxonomy" id="191504"/>
    <lineage>
        <taxon>Eukaryota</taxon>
        <taxon>Viridiplantae</taxon>
        <taxon>Streptophyta</taxon>
        <taxon>Embryophyta</taxon>
        <taxon>Tracheophyta</taxon>
        <taxon>Spermatophyta</taxon>
        <taxon>Magnoliopsida</taxon>
        <taxon>Liliopsida</taxon>
        <taxon>Poales</taxon>
        <taxon>Poaceae</taxon>
        <taxon>PACMAD clade</taxon>
        <taxon>Chloridoideae</taxon>
        <taxon>Cynodonteae</taxon>
        <taxon>Eleusininae</taxon>
        <taxon>Eleusine</taxon>
    </lineage>
</organism>
<comment type="caution">
    <text evidence="7">The sequence shown here is derived from an EMBL/GenBank/DDBJ whole genome shotgun (WGS) entry which is preliminary data.</text>
</comment>
<gene>
    <name evidence="7" type="primary">gb16135</name>
    <name evidence="6" type="synonym">gb16121</name>
    <name evidence="6" type="ORF">PR202_gb16121</name>
    <name evidence="7" type="ORF">PR202_gb16135</name>
</gene>
<dbReference type="InterPro" id="IPR042185">
    <property type="entry name" value="Serpin_sf_2"/>
</dbReference>
<keyword evidence="3" id="KW-0722">Serine protease inhibitor</keyword>
<comment type="similarity">
    <text evidence="1">Belongs to the serpin family.</text>
</comment>
<dbReference type="Pfam" id="PF00079">
    <property type="entry name" value="Serpin"/>
    <property type="match status" value="1"/>
</dbReference>
<evidence type="ECO:0000313" key="7">
    <source>
        <dbReference type="EMBL" id="GJN28054.1"/>
    </source>
</evidence>
<evidence type="ECO:0000259" key="5">
    <source>
        <dbReference type="Pfam" id="PF00079"/>
    </source>
</evidence>
<evidence type="ECO:0000256" key="3">
    <source>
        <dbReference type="ARBA" id="ARBA00022900"/>
    </source>
</evidence>
<protein>
    <recommendedName>
        <fullName evidence="5">Serpin domain-containing protein</fullName>
    </recommendedName>
</protein>
<name>A0AAV5EZP8_ELECO</name>
<keyword evidence="8" id="KW-1185">Reference proteome</keyword>
<feature type="domain" description="Serpin" evidence="5">
    <location>
        <begin position="28"/>
        <end position="96"/>
    </location>
</feature>
<evidence type="ECO:0000256" key="1">
    <source>
        <dbReference type="ARBA" id="ARBA00009500"/>
    </source>
</evidence>
<dbReference type="GO" id="GO:0004867">
    <property type="term" value="F:serine-type endopeptidase inhibitor activity"/>
    <property type="evidence" value="ECO:0007669"/>
    <property type="project" value="UniProtKB-KW"/>
</dbReference>
<dbReference type="Gene3D" id="2.30.39.10">
    <property type="entry name" value="Alpha-1-antitrypsin, domain 1"/>
    <property type="match status" value="1"/>
</dbReference>
<evidence type="ECO:0000313" key="6">
    <source>
        <dbReference type="EMBL" id="GJN28040.1"/>
    </source>
</evidence>
<dbReference type="AlphaFoldDB" id="A0AAV5EZP8"/>
<comment type="function">
    <text evidence="4">Probable serine protease inhibitor.</text>
</comment>
<dbReference type="GO" id="GO:0005615">
    <property type="term" value="C:extracellular space"/>
    <property type="evidence" value="ECO:0007669"/>
    <property type="project" value="InterPro"/>
</dbReference>
<proteinExistence type="inferred from homology"/>
<evidence type="ECO:0000313" key="8">
    <source>
        <dbReference type="Proteomes" id="UP001054889"/>
    </source>
</evidence>
<dbReference type="InterPro" id="IPR042178">
    <property type="entry name" value="Serpin_sf_1"/>
</dbReference>
<dbReference type="Proteomes" id="UP001054889">
    <property type="component" value="Unassembled WGS sequence"/>
</dbReference>
<reference evidence="7" key="1">
    <citation type="journal article" date="2018" name="DNA Res.">
        <title>Multiple hybrid de novo genome assembly of finger millet, an orphan allotetraploid crop.</title>
        <authorList>
            <person name="Hatakeyama M."/>
            <person name="Aluri S."/>
            <person name="Balachadran M.T."/>
            <person name="Sivarajan S.R."/>
            <person name="Patrignani A."/>
            <person name="Gruter S."/>
            <person name="Poveda L."/>
            <person name="Shimizu-Inatsugi R."/>
            <person name="Baeten J."/>
            <person name="Francoijs K.J."/>
            <person name="Nataraja K.N."/>
            <person name="Reddy Y.A.N."/>
            <person name="Phadnis S."/>
            <person name="Ravikumar R.L."/>
            <person name="Schlapbach R."/>
            <person name="Sreeman S.M."/>
            <person name="Shimizu K.K."/>
        </authorList>
    </citation>
    <scope>NUCLEOTIDE SEQUENCE</scope>
</reference>
<dbReference type="InterPro" id="IPR023796">
    <property type="entry name" value="Serpin_dom"/>
</dbReference>
<dbReference type="PANTHER" id="PTHR11461:SF209">
    <property type="entry name" value="SERPIN-Z8-RELATED"/>
    <property type="match status" value="1"/>
</dbReference>
<dbReference type="InterPro" id="IPR036186">
    <property type="entry name" value="Serpin_sf"/>
</dbReference>
<sequence length="97" mass="10955">MVEPQNHGGDEDGVLTKSRQAGCQWGSIDQINAWVAKATRNLIIEVVYLDNITDDTVHVVANAIYFKGEWEDPFEKEVTADYEFHRLDGSSVKVLFL</sequence>
<reference evidence="7" key="2">
    <citation type="submission" date="2021-12" db="EMBL/GenBank/DDBJ databases">
        <title>Resequencing data analysis of finger millet.</title>
        <authorList>
            <person name="Hatakeyama M."/>
            <person name="Aluri S."/>
            <person name="Balachadran M.T."/>
            <person name="Sivarajan S.R."/>
            <person name="Poveda L."/>
            <person name="Shimizu-Inatsugi R."/>
            <person name="Schlapbach R."/>
            <person name="Sreeman S.M."/>
            <person name="Shimizu K.K."/>
        </authorList>
    </citation>
    <scope>NUCLEOTIDE SEQUENCE</scope>
</reference>
<keyword evidence="2" id="KW-0646">Protease inhibitor</keyword>
<dbReference type="PANTHER" id="PTHR11461">
    <property type="entry name" value="SERINE PROTEASE INHIBITOR, SERPIN"/>
    <property type="match status" value="1"/>
</dbReference>
<dbReference type="EMBL" id="BQKI01000080">
    <property type="protein sequence ID" value="GJN28040.1"/>
    <property type="molecule type" value="Genomic_DNA"/>
</dbReference>
<evidence type="ECO:0000256" key="2">
    <source>
        <dbReference type="ARBA" id="ARBA00022690"/>
    </source>
</evidence>
<dbReference type="SUPFAM" id="SSF56574">
    <property type="entry name" value="Serpins"/>
    <property type="match status" value="1"/>
</dbReference>
<dbReference type="InterPro" id="IPR000215">
    <property type="entry name" value="Serpin_fam"/>
</dbReference>